<evidence type="ECO:0000313" key="2">
    <source>
        <dbReference type="EMBL" id="KAJ1160507.1"/>
    </source>
</evidence>
<evidence type="ECO:0000313" key="3">
    <source>
        <dbReference type="Proteomes" id="UP001066276"/>
    </source>
</evidence>
<proteinExistence type="predicted"/>
<feature type="compositionally biased region" description="Basic and acidic residues" evidence="1">
    <location>
        <begin position="65"/>
        <end position="78"/>
    </location>
</feature>
<keyword evidence="3" id="KW-1185">Reference proteome</keyword>
<accession>A0AAV7S972</accession>
<evidence type="ECO:0000256" key="1">
    <source>
        <dbReference type="SAM" id="MobiDB-lite"/>
    </source>
</evidence>
<dbReference type="EMBL" id="JANPWB010000008">
    <property type="protein sequence ID" value="KAJ1160507.1"/>
    <property type="molecule type" value="Genomic_DNA"/>
</dbReference>
<feature type="compositionally biased region" description="Low complexity" evidence="1">
    <location>
        <begin position="46"/>
        <end position="55"/>
    </location>
</feature>
<name>A0AAV7S972_PLEWA</name>
<reference evidence="2" key="1">
    <citation type="journal article" date="2022" name="bioRxiv">
        <title>Sequencing and chromosome-scale assembly of the giantPleurodeles waltlgenome.</title>
        <authorList>
            <person name="Brown T."/>
            <person name="Elewa A."/>
            <person name="Iarovenko S."/>
            <person name="Subramanian E."/>
            <person name="Araus A.J."/>
            <person name="Petzold A."/>
            <person name="Susuki M."/>
            <person name="Suzuki K.-i.T."/>
            <person name="Hayashi T."/>
            <person name="Toyoda A."/>
            <person name="Oliveira C."/>
            <person name="Osipova E."/>
            <person name="Leigh N.D."/>
            <person name="Simon A."/>
            <person name="Yun M.H."/>
        </authorList>
    </citation>
    <scope>NUCLEOTIDE SEQUENCE</scope>
    <source>
        <strain evidence="2">20211129_DDA</strain>
        <tissue evidence="2">Liver</tissue>
    </source>
</reference>
<sequence length="102" mass="11111">MRLVCHNLCCAPQHLSRPSPLHGPCAASAPHHGTAAPPPIHRHGPLRPTTLLPPERTTHPQGQEPKLRSTRGDQHNEPDIAPSSPATRATFIRIIRDLGAER</sequence>
<organism evidence="2 3">
    <name type="scientific">Pleurodeles waltl</name>
    <name type="common">Iberian ribbed newt</name>
    <dbReference type="NCBI Taxonomy" id="8319"/>
    <lineage>
        <taxon>Eukaryota</taxon>
        <taxon>Metazoa</taxon>
        <taxon>Chordata</taxon>
        <taxon>Craniata</taxon>
        <taxon>Vertebrata</taxon>
        <taxon>Euteleostomi</taxon>
        <taxon>Amphibia</taxon>
        <taxon>Batrachia</taxon>
        <taxon>Caudata</taxon>
        <taxon>Salamandroidea</taxon>
        <taxon>Salamandridae</taxon>
        <taxon>Pleurodelinae</taxon>
        <taxon>Pleurodeles</taxon>
    </lineage>
</organism>
<feature type="region of interest" description="Disordered" evidence="1">
    <location>
        <begin position="14"/>
        <end position="88"/>
    </location>
</feature>
<protein>
    <submittedName>
        <fullName evidence="2">Uncharacterized protein</fullName>
    </submittedName>
</protein>
<dbReference type="AlphaFoldDB" id="A0AAV7S972"/>
<dbReference type="Proteomes" id="UP001066276">
    <property type="component" value="Chromosome 4_2"/>
</dbReference>
<gene>
    <name evidence="2" type="ORF">NDU88_001009</name>
</gene>
<comment type="caution">
    <text evidence="2">The sequence shown here is derived from an EMBL/GenBank/DDBJ whole genome shotgun (WGS) entry which is preliminary data.</text>
</comment>